<organism evidence="1 2">
    <name type="scientific">Carya illinoinensis</name>
    <name type="common">Pecan</name>
    <dbReference type="NCBI Taxonomy" id="32201"/>
    <lineage>
        <taxon>Eukaryota</taxon>
        <taxon>Viridiplantae</taxon>
        <taxon>Streptophyta</taxon>
        <taxon>Embryophyta</taxon>
        <taxon>Tracheophyta</taxon>
        <taxon>Spermatophyta</taxon>
        <taxon>Magnoliopsida</taxon>
        <taxon>eudicotyledons</taxon>
        <taxon>Gunneridae</taxon>
        <taxon>Pentapetalae</taxon>
        <taxon>rosids</taxon>
        <taxon>fabids</taxon>
        <taxon>Fagales</taxon>
        <taxon>Juglandaceae</taxon>
        <taxon>Carya</taxon>
    </lineage>
</organism>
<name>A0A922A827_CARIL</name>
<proteinExistence type="predicted"/>
<evidence type="ECO:0000313" key="1">
    <source>
        <dbReference type="EMBL" id="KAG6676504.1"/>
    </source>
</evidence>
<accession>A0A922A827</accession>
<dbReference type="Proteomes" id="UP000811246">
    <property type="component" value="Chromosome 15"/>
</dbReference>
<evidence type="ECO:0000313" key="2">
    <source>
        <dbReference type="Proteomes" id="UP000811246"/>
    </source>
</evidence>
<gene>
    <name evidence="1" type="ORF">I3842_15G154600</name>
</gene>
<reference evidence="1" key="1">
    <citation type="submission" date="2021-01" db="EMBL/GenBank/DDBJ databases">
        <authorList>
            <person name="Lovell J.T."/>
            <person name="Bentley N."/>
            <person name="Bhattarai G."/>
            <person name="Jenkins J.W."/>
            <person name="Sreedasyam A."/>
            <person name="Alarcon Y."/>
            <person name="Bock C."/>
            <person name="Boston L."/>
            <person name="Carlson J."/>
            <person name="Cervantes K."/>
            <person name="Clermont K."/>
            <person name="Krom N."/>
            <person name="Kubenka K."/>
            <person name="Mamidi S."/>
            <person name="Mattison C."/>
            <person name="Monteros M."/>
            <person name="Pisani C."/>
            <person name="Plott C."/>
            <person name="Rajasekar S."/>
            <person name="Rhein H.S."/>
            <person name="Rohla C."/>
            <person name="Song M."/>
            <person name="Hilaire R.S."/>
            <person name="Shu S."/>
            <person name="Wells L."/>
            <person name="Wang X."/>
            <person name="Webber J."/>
            <person name="Heerema R.J."/>
            <person name="Klein P."/>
            <person name="Conner P."/>
            <person name="Grauke L."/>
            <person name="Grimwood J."/>
            <person name="Schmutz J."/>
            <person name="Randall J.J."/>
        </authorList>
    </citation>
    <scope>NUCLEOTIDE SEQUENCE</scope>
    <source>
        <tissue evidence="1">Leaf</tissue>
    </source>
</reference>
<comment type="caution">
    <text evidence="1">The sequence shown here is derived from an EMBL/GenBank/DDBJ whole genome shotgun (WGS) entry which is preliminary data.</text>
</comment>
<protein>
    <submittedName>
        <fullName evidence="1">Uncharacterized protein</fullName>
    </submittedName>
</protein>
<dbReference type="AlphaFoldDB" id="A0A922A827"/>
<dbReference type="EMBL" id="CM031839">
    <property type="protein sequence ID" value="KAG6676504.1"/>
    <property type="molecule type" value="Genomic_DNA"/>
</dbReference>
<sequence>MSEYLARATCLLKELRSFLRHRASNGRVDFGRWNFLPNGLQSCGLYVPLHGIYKDAILSLSLCGCTISSSSIFFQCLTGKVSLLILARL</sequence>